<dbReference type="SUPFAM" id="SSF50249">
    <property type="entry name" value="Nucleic acid-binding proteins"/>
    <property type="match status" value="1"/>
</dbReference>
<dbReference type="SUPFAM" id="SSF53335">
    <property type="entry name" value="S-adenosyl-L-methionine-dependent methyltransferases"/>
    <property type="match status" value="1"/>
</dbReference>
<dbReference type="InterPro" id="IPR010280">
    <property type="entry name" value="U5_MeTrfase_fam"/>
</dbReference>
<evidence type="ECO:0000259" key="6">
    <source>
        <dbReference type="PROSITE" id="PS50926"/>
    </source>
</evidence>
<comment type="caution">
    <text evidence="7">The sequence shown here is derived from an EMBL/GenBank/DDBJ whole genome shotgun (WGS) entry which is preliminary data.</text>
</comment>
<feature type="binding site" evidence="4">
    <location>
        <position position="396"/>
    </location>
    <ligand>
        <name>S-adenosyl-L-methionine</name>
        <dbReference type="ChEBI" id="CHEBI:59789"/>
    </ligand>
</feature>
<dbReference type="Gene3D" id="2.40.50.140">
    <property type="entry name" value="Nucleic acid-binding proteins"/>
    <property type="match status" value="1"/>
</dbReference>
<dbReference type="EC" id="2.1.1.190" evidence="7"/>
<dbReference type="PANTHER" id="PTHR11061">
    <property type="entry name" value="RNA M5U METHYLTRANSFERASE"/>
    <property type="match status" value="1"/>
</dbReference>
<keyword evidence="3 4" id="KW-0949">S-adenosyl-L-methionine</keyword>
<dbReference type="Pfam" id="PF05958">
    <property type="entry name" value="tRNA_U5-meth_tr"/>
    <property type="match status" value="1"/>
</dbReference>
<feature type="active site" evidence="5">
    <location>
        <position position="423"/>
    </location>
</feature>
<evidence type="ECO:0000313" key="7">
    <source>
        <dbReference type="EMBL" id="RGZ93484.1"/>
    </source>
</evidence>
<dbReference type="GO" id="GO:0006396">
    <property type="term" value="P:RNA processing"/>
    <property type="evidence" value="ECO:0007669"/>
    <property type="project" value="InterPro"/>
</dbReference>
<dbReference type="GO" id="GO:0032259">
    <property type="term" value="P:methylation"/>
    <property type="evidence" value="ECO:0007669"/>
    <property type="project" value="UniProtKB-KW"/>
</dbReference>
<dbReference type="PROSITE" id="PS01230">
    <property type="entry name" value="TRMA_1"/>
    <property type="match status" value="1"/>
</dbReference>
<dbReference type="InterPro" id="IPR030390">
    <property type="entry name" value="MeTrfase_TrmA_AS"/>
</dbReference>
<protein>
    <submittedName>
        <fullName evidence="7">23S rRNA (Uracil(1939)-C(5))-methyltransferase RlmD</fullName>
        <ecNumber evidence="7">2.1.1.190</ecNumber>
    </submittedName>
</protein>
<feature type="domain" description="TRAM" evidence="6">
    <location>
        <begin position="1"/>
        <end position="59"/>
    </location>
</feature>
<proteinExistence type="inferred from homology"/>
<dbReference type="NCBIfam" id="TIGR00479">
    <property type="entry name" value="rumA"/>
    <property type="match status" value="1"/>
</dbReference>
<accession>A0A413Q7K3</accession>
<dbReference type="Proteomes" id="UP000283721">
    <property type="component" value="Unassembled WGS sequence"/>
</dbReference>
<gene>
    <name evidence="7" type="ORF">DW967_06495</name>
</gene>
<evidence type="ECO:0000256" key="3">
    <source>
        <dbReference type="ARBA" id="ARBA00022691"/>
    </source>
</evidence>
<dbReference type="InterPro" id="IPR029063">
    <property type="entry name" value="SAM-dependent_MTases_sf"/>
</dbReference>
<feature type="binding site" evidence="4">
    <location>
        <position position="296"/>
    </location>
    <ligand>
        <name>S-adenosyl-L-methionine</name>
        <dbReference type="ChEBI" id="CHEBI:59789"/>
    </ligand>
</feature>
<dbReference type="InterPro" id="IPR012340">
    <property type="entry name" value="NA-bd_OB-fold"/>
</dbReference>
<dbReference type="PROSITE" id="PS50926">
    <property type="entry name" value="TRAM"/>
    <property type="match status" value="1"/>
</dbReference>
<feature type="active site" description="Nucleophile" evidence="4">
    <location>
        <position position="423"/>
    </location>
</feature>
<organism evidence="7 8">
    <name type="scientific">Agathobacter rectalis</name>
    <dbReference type="NCBI Taxonomy" id="39491"/>
    <lineage>
        <taxon>Bacteria</taxon>
        <taxon>Bacillati</taxon>
        <taxon>Bacillota</taxon>
        <taxon>Clostridia</taxon>
        <taxon>Lachnospirales</taxon>
        <taxon>Lachnospiraceae</taxon>
        <taxon>Agathobacter</taxon>
    </lineage>
</organism>
<evidence type="ECO:0000313" key="8">
    <source>
        <dbReference type="Proteomes" id="UP000283721"/>
    </source>
</evidence>
<evidence type="ECO:0000256" key="4">
    <source>
        <dbReference type="PROSITE-ProRule" id="PRU01024"/>
    </source>
</evidence>
<feature type="binding site" evidence="4">
    <location>
        <position position="330"/>
    </location>
    <ligand>
        <name>S-adenosyl-L-methionine</name>
        <dbReference type="ChEBI" id="CHEBI:59789"/>
    </ligand>
</feature>
<dbReference type="Gene3D" id="2.40.50.1070">
    <property type="match status" value="1"/>
</dbReference>
<evidence type="ECO:0000256" key="5">
    <source>
        <dbReference type="PROSITE-ProRule" id="PRU10015"/>
    </source>
</evidence>
<dbReference type="EMBL" id="QSES01000010">
    <property type="protein sequence ID" value="RGZ93484.1"/>
    <property type="molecule type" value="Genomic_DNA"/>
</dbReference>
<dbReference type="InterPro" id="IPR002792">
    <property type="entry name" value="TRAM_dom"/>
</dbReference>
<dbReference type="Gene3D" id="3.40.50.150">
    <property type="entry name" value="Vaccinia Virus protein VP39"/>
    <property type="match status" value="1"/>
</dbReference>
<dbReference type="PANTHER" id="PTHR11061:SF30">
    <property type="entry name" value="TRNA (URACIL(54)-C(5))-METHYLTRANSFERASE"/>
    <property type="match status" value="1"/>
</dbReference>
<keyword evidence="2 4" id="KW-0808">Transferase</keyword>
<evidence type="ECO:0000256" key="1">
    <source>
        <dbReference type="ARBA" id="ARBA00022603"/>
    </source>
</evidence>
<comment type="similarity">
    <text evidence="4">Belongs to the class I-like SAM-binding methyltransferase superfamily. RNA M5U methyltransferase family.</text>
</comment>
<name>A0A413Q7K3_9FIRM</name>
<feature type="binding site" evidence="4">
    <location>
        <position position="351"/>
    </location>
    <ligand>
        <name>S-adenosyl-L-methionine</name>
        <dbReference type="ChEBI" id="CHEBI:59789"/>
    </ligand>
</feature>
<sequence length="571" mass="64481">MKKGFRGTGTVERVDFPNKGIAVTDDGDRVIVKNTIPGQKVEFVVNKVKHQRAEGRLMEVIEKSPLETEEPCPHFGMCGGCTYQTVPYEKQLDMKLTQVKKLISDAIGTEEESGYEFIGIHGSPKKSEYRNKMEFSFGDEYKDGPLALGMHKRGSFYDLVTVSDCQIVDEDFRTILKATLDYFSKNNIPYFHRATHKGYLRHLLVRKATKTGEIIVDLVTSTQTEGFNEEELLAGFRYALLTRHYDGRFKGVLHTKNDSVADVVKNEGTEVLYGDSYFYEELLGLKFKITPFSFFQTNSLGAEVLYETAREFILGDDKDSLNGKTVYDLYSGTGTIAQLMAPVCKEVVGVEIVEEAVCAAKENAALNGLDNCKFIAGDVLKVLDEIEEKPDYIILDPPRDGIHPKAIGKIIEYGVENMVYISCKPTSLARDLQIFMARGYRVEKICCVDMFPNTYHVETVVLLSHKKPDGHINVKVEFGEGEGKVPLDNIAKRAEEYKPKERVTYKMIKEYIEAKYGFKVHTAYIAEVKRDLGLPMYDAPNAVEELKQPRKHPTAEKVEAIKDALKHFEVI</sequence>
<evidence type="ECO:0000256" key="2">
    <source>
        <dbReference type="ARBA" id="ARBA00022679"/>
    </source>
</evidence>
<dbReference type="CDD" id="cd02440">
    <property type="entry name" value="AdoMet_MTases"/>
    <property type="match status" value="1"/>
</dbReference>
<dbReference type="PROSITE" id="PS51687">
    <property type="entry name" value="SAM_MT_RNA_M5U"/>
    <property type="match status" value="1"/>
</dbReference>
<keyword evidence="1 4" id="KW-0489">Methyltransferase</keyword>
<reference evidence="7 8" key="1">
    <citation type="submission" date="2018-08" db="EMBL/GenBank/DDBJ databases">
        <title>A genome reference for cultivated species of the human gut microbiota.</title>
        <authorList>
            <person name="Zou Y."/>
            <person name="Xue W."/>
            <person name="Luo G."/>
        </authorList>
    </citation>
    <scope>NUCLEOTIDE SEQUENCE [LARGE SCALE GENOMIC DNA]</scope>
    <source>
        <strain evidence="7 8">AM47-6BH</strain>
    </source>
</reference>
<dbReference type="GO" id="GO:0008173">
    <property type="term" value="F:RNA methyltransferase activity"/>
    <property type="evidence" value="ECO:0007669"/>
    <property type="project" value="InterPro"/>
</dbReference>
<dbReference type="AlphaFoldDB" id="A0A413Q7K3"/>